<evidence type="ECO:0000256" key="1">
    <source>
        <dbReference type="SAM" id="MobiDB-lite"/>
    </source>
</evidence>
<feature type="region of interest" description="Disordered" evidence="1">
    <location>
        <begin position="1"/>
        <end position="21"/>
    </location>
</feature>
<accession>A0ABD5WCE4</accession>
<name>A0ABD5WCE4_9EURY</name>
<organism evidence="3 4">
    <name type="scientific">Halobaculum lipolyticum</name>
    <dbReference type="NCBI Taxonomy" id="3032001"/>
    <lineage>
        <taxon>Archaea</taxon>
        <taxon>Methanobacteriati</taxon>
        <taxon>Methanobacteriota</taxon>
        <taxon>Stenosarchaea group</taxon>
        <taxon>Halobacteria</taxon>
        <taxon>Halobacteriales</taxon>
        <taxon>Haloferacaceae</taxon>
        <taxon>Halobaculum</taxon>
    </lineage>
</organism>
<dbReference type="EMBL" id="JBHTAH010000005">
    <property type="protein sequence ID" value="MFC7069567.1"/>
    <property type="molecule type" value="Genomic_DNA"/>
</dbReference>
<evidence type="ECO:0000313" key="4">
    <source>
        <dbReference type="Proteomes" id="UP001596461"/>
    </source>
</evidence>
<dbReference type="GeneID" id="81125319"/>
<dbReference type="AlphaFoldDB" id="A0ABD5WCE4"/>
<dbReference type="Pfam" id="PF18545">
    <property type="entry name" value="HalOD1"/>
    <property type="match status" value="1"/>
</dbReference>
<proteinExistence type="predicted"/>
<feature type="compositionally biased region" description="Basic and acidic residues" evidence="1">
    <location>
        <begin position="1"/>
        <end position="10"/>
    </location>
</feature>
<evidence type="ECO:0000259" key="2">
    <source>
        <dbReference type="Pfam" id="PF18545"/>
    </source>
</evidence>
<dbReference type="Proteomes" id="UP001596461">
    <property type="component" value="Unassembled WGS sequence"/>
</dbReference>
<gene>
    <name evidence="3" type="ORF">ACFQL9_07935</name>
</gene>
<reference evidence="3 4" key="1">
    <citation type="journal article" date="2019" name="Int. J. Syst. Evol. Microbiol.">
        <title>The Global Catalogue of Microorganisms (GCM) 10K type strain sequencing project: providing services to taxonomists for standard genome sequencing and annotation.</title>
        <authorList>
            <consortium name="The Broad Institute Genomics Platform"/>
            <consortium name="The Broad Institute Genome Sequencing Center for Infectious Disease"/>
            <person name="Wu L."/>
            <person name="Ma J."/>
        </authorList>
    </citation>
    <scope>NUCLEOTIDE SEQUENCE [LARGE SCALE GENOMIC DNA]</scope>
    <source>
        <strain evidence="3 4">DT31</strain>
    </source>
</reference>
<evidence type="ECO:0000313" key="3">
    <source>
        <dbReference type="EMBL" id="MFC7069567.1"/>
    </source>
</evidence>
<keyword evidence="4" id="KW-1185">Reference proteome</keyword>
<protein>
    <submittedName>
        <fullName evidence="3">HalOD1 output domain-containing protein</fullName>
    </submittedName>
</protein>
<feature type="domain" description="Halobacterial output" evidence="2">
    <location>
        <begin position="28"/>
        <end position="92"/>
    </location>
</feature>
<dbReference type="RefSeq" id="WP_284030486.1">
    <property type="nucleotide sequence ID" value="NZ_CP126154.1"/>
</dbReference>
<dbReference type="InterPro" id="IPR040624">
    <property type="entry name" value="HalOD1"/>
</dbReference>
<comment type="caution">
    <text evidence="3">The sequence shown here is derived from an EMBL/GenBank/DDBJ whole genome shotgun (WGS) entry which is preliminary data.</text>
</comment>
<sequence>MTWDIDRSDDGDAGASVRAPAEEGTLDAVSIRVVECVADATSRRTTALEPLYGVVDPDALDALFPPVGRGGCSVSFRFEGTLVEVSGAGDVTAVPVPADD</sequence>